<organism evidence="3 4">
    <name type="scientific">Elsinoe batatas</name>
    <dbReference type="NCBI Taxonomy" id="2601811"/>
    <lineage>
        <taxon>Eukaryota</taxon>
        <taxon>Fungi</taxon>
        <taxon>Dikarya</taxon>
        <taxon>Ascomycota</taxon>
        <taxon>Pezizomycotina</taxon>
        <taxon>Dothideomycetes</taxon>
        <taxon>Dothideomycetidae</taxon>
        <taxon>Myriangiales</taxon>
        <taxon>Elsinoaceae</taxon>
        <taxon>Elsinoe</taxon>
    </lineage>
</organism>
<dbReference type="AlphaFoldDB" id="A0A8K0L9G7"/>
<evidence type="ECO:0000313" key="4">
    <source>
        <dbReference type="Proteomes" id="UP000809789"/>
    </source>
</evidence>
<protein>
    <submittedName>
        <fullName evidence="3">Uncharacterized protein</fullName>
    </submittedName>
</protein>
<feature type="region of interest" description="Disordered" evidence="1">
    <location>
        <begin position="29"/>
        <end position="56"/>
    </location>
</feature>
<dbReference type="Proteomes" id="UP000809789">
    <property type="component" value="Unassembled WGS sequence"/>
</dbReference>
<reference evidence="3" key="1">
    <citation type="submission" date="2021-07" db="EMBL/GenBank/DDBJ databases">
        <title>Elsinoe batatas strain:CRI-CJ2 Genome sequencing and assembly.</title>
        <authorList>
            <person name="Huang L."/>
        </authorList>
    </citation>
    <scope>NUCLEOTIDE SEQUENCE</scope>
    <source>
        <strain evidence="3">CRI-CJ2</strain>
    </source>
</reference>
<feature type="chain" id="PRO_5035426521" evidence="2">
    <location>
        <begin position="21"/>
        <end position="292"/>
    </location>
</feature>
<dbReference type="OrthoDB" id="1193027at2759"/>
<comment type="caution">
    <text evidence="3">The sequence shown here is derived from an EMBL/GenBank/DDBJ whole genome shotgun (WGS) entry which is preliminary data.</text>
</comment>
<keyword evidence="4" id="KW-1185">Reference proteome</keyword>
<evidence type="ECO:0000313" key="3">
    <source>
        <dbReference type="EMBL" id="KAG8630969.1"/>
    </source>
</evidence>
<dbReference type="EMBL" id="JAESVG020000001">
    <property type="protein sequence ID" value="KAG8630969.1"/>
    <property type="molecule type" value="Genomic_DNA"/>
</dbReference>
<accession>A0A8K0L9G7</accession>
<evidence type="ECO:0000256" key="2">
    <source>
        <dbReference type="SAM" id="SignalP"/>
    </source>
</evidence>
<name>A0A8K0L9G7_9PEZI</name>
<keyword evidence="2" id="KW-0732">Signal</keyword>
<evidence type="ECO:0000256" key="1">
    <source>
        <dbReference type="SAM" id="MobiDB-lite"/>
    </source>
</evidence>
<gene>
    <name evidence="3" type="ORF">KVT40_000109</name>
</gene>
<feature type="signal peptide" evidence="2">
    <location>
        <begin position="1"/>
        <end position="20"/>
    </location>
</feature>
<proteinExistence type="predicted"/>
<sequence length="292" mass="30066">MKSHQQLAAAIVAMSAVVHATPIPQDAGPALPIAPAVPADPAAKSSSGGSTGSTGTPKQYDCTFFKSGGHPSSFPDPSKWLSADEIWSLWESRIRDGNAAEFDDIESGLKLIKSALADYPKTLGVSELEGIPSSVFVAKAAQESTFRVNPGCTNAGTTNCGILQGPQGSAKWDRSKPDSLNEVVKDAIMGKNSSGGGYMDGFQAALQKAKTLGGDSVGALVGIATRLYNSGLNELDGKNSINLNVVSGGSTPSYVSDMANILMGWVNSPEYGSFEQCGGAAPPAAKVVAGRR</sequence>